<dbReference type="PANTHER" id="PTHR11601">
    <property type="entry name" value="CYSTEINE DESULFURYLASE FAMILY MEMBER"/>
    <property type="match status" value="1"/>
</dbReference>
<evidence type="ECO:0000256" key="5">
    <source>
        <dbReference type="ARBA" id="ARBA00022723"/>
    </source>
</evidence>
<dbReference type="PROSITE" id="PS00595">
    <property type="entry name" value="AA_TRANSFER_CLASS_5"/>
    <property type="match status" value="1"/>
</dbReference>
<comment type="cofactor">
    <cofactor evidence="1 10">
        <name>pyridoxal 5'-phosphate</name>
        <dbReference type="ChEBI" id="CHEBI:597326"/>
    </cofactor>
</comment>
<evidence type="ECO:0000259" key="11">
    <source>
        <dbReference type="Pfam" id="PF00266"/>
    </source>
</evidence>
<dbReference type="Proteomes" id="UP000054092">
    <property type="component" value="Unassembled WGS sequence"/>
</dbReference>
<dbReference type="PANTHER" id="PTHR11601:SF34">
    <property type="entry name" value="CYSTEINE DESULFURASE"/>
    <property type="match status" value="1"/>
</dbReference>
<evidence type="ECO:0000256" key="1">
    <source>
        <dbReference type="ARBA" id="ARBA00001933"/>
    </source>
</evidence>
<keyword evidence="7" id="KW-0408">Iron</keyword>
<accession>A0A101HK79</accession>
<keyword evidence="5" id="KW-0479">Metal-binding</keyword>
<gene>
    <name evidence="12" type="ORF">XD94_1747</name>
</gene>
<dbReference type="InterPro" id="IPR000192">
    <property type="entry name" value="Aminotrans_V_dom"/>
</dbReference>
<dbReference type="PATRIC" id="fig|1184387.3.peg.161"/>
<evidence type="ECO:0000256" key="4">
    <source>
        <dbReference type="ARBA" id="ARBA00022679"/>
    </source>
</evidence>
<evidence type="ECO:0000256" key="10">
    <source>
        <dbReference type="RuleBase" id="RU004504"/>
    </source>
</evidence>
<evidence type="ECO:0000256" key="6">
    <source>
        <dbReference type="ARBA" id="ARBA00022898"/>
    </source>
</evidence>
<dbReference type="EMBL" id="LGGP01000384">
    <property type="protein sequence ID" value="KUK78362.1"/>
    <property type="molecule type" value="Genomic_DNA"/>
</dbReference>
<dbReference type="EC" id="2.8.1.7" evidence="3"/>
<comment type="caution">
    <text evidence="12">The sequence shown here is derived from an EMBL/GenBank/DDBJ whole genome shotgun (WGS) entry which is preliminary data.</text>
</comment>
<dbReference type="Gene3D" id="3.90.1150.10">
    <property type="entry name" value="Aspartate Aminotransferase, domain 1"/>
    <property type="match status" value="1"/>
</dbReference>
<comment type="similarity">
    <text evidence="2">Belongs to the class-V pyridoxal-phosphate-dependent aminotransferase family. NifS/IscS subfamily.</text>
</comment>
<dbReference type="InterPro" id="IPR015424">
    <property type="entry name" value="PyrdxlP-dep_Trfase"/>
</dbReference>
<evidence type="ECO:0000313" key="13">
    <source>
        <dbReference type="Proteomes" id="UP000054092"/>
    </source>
</evidence>
<name>A0A101HK79_9BACT</name>
<dbReference type="InterPro" id="IPR015422">
    <property type="entry name" value="PyrdxlP-dep_Trfase_small"/>
</dbReference>
<dbReference type="Gene3D" id="1.10.260.50">
    <property type="match status" value="1"/>
</dbReference>
<evidence type="ECO:0000256" key="3">
    <source>
        <dbReference type="ARBA" id="ARBA00012239"/>
    </source>
</evidence>
<dbReference type="GO" id="GO:0031071">
    <property type="term" value="F:cysteine desulfurase activity"/>
    <property type="evidence" value="ECO:0007669"/>
    <property type="project" value="UniProtKB-EC"/>
</dbReference>
<keyword evidence="6" id="KW-0663">Pyridoxal phosphate</keyword>
<dbReference type="InterPro" id="IPR015421">
    <property type="entry name" value="PyrdxlP-dep_Trfase_major"/>
</dbReference>
<dbReference type="GO" id="GO:0046872">
    <property type="term" value="F:metal ion binding"/>
    <property type="evidence" value="ECO:0007669"/>
    <property type="project" value="UniProtKB-KW"/>
</dbReference>
<evidence type="ECO:0000313" key="12">
    <source>
        <dbReference type="EMBL" id="KUK78362.1"/>
    </source>
</evidence>
<dbReference type="Pfam" id="PF00266">
    <property type="entry name" value="Aminotran_5"/>
    <property type="match status" value="1"/>
</dbReference>
<evidence type="ECO:0000256" key="9">
    <source>
        <dbReference type="ARBA" id="ARBA00050776"/>
    </source>
</evidence>
<dbReference type="InterPro" id="IPR016454">
    <property type="entry name" value="Cysteine_dSase"/>
</dbReference>
<organism evidence="12 13">
    <name type="scientific">Mesotoga prima</name>
    <dbReference type="NCBI Taxonomy" id="1184387"/>
    <lineage>
        <taxon>Bacteria</taxon>
        <taxon>Thermotogati</taxon>
        <taxon>Thermotogota</taxon>
        <taxon>Thermotogae</taxon>
        <taxon>Kosmotogales</taxon>
        <taxon>Kosmotogaceae</taxon>
        <taxon>Mesotoga</taxon>
    </lineage>
</organism>
<dbReference type="GO" id="GO:0051536">
    <property type="term" value="F:iron-sulfur cluster binding"/>
    <property type="evidence" value="ECO:0007669"/>
    <property type="project" value="UniProtKB-KW"/>
</dbReference>
<dbReference type="AlphaFoldDB" id="A0A101HK79"/>
<dbReference type="SUPFAM" id="SSF53383">
    <property type="entry name" value="PLP-dependent transferases"/>
    <property type="match status" value="1"/>
</dbReference>
<evidence type="ECO:0000256" key="2">
    <source>
        <dbReference type="ARBA" id="ARBA00006490"/>
    </source>
</evidence>
<dbReference type="Gene3D" id="3.40.640.10">
    <property type="entry name" value="Type I PLP-dependent aspartate aminotransferase-like (Major domain)"/>
    <property type="match status" value="1"/>
</dbReference>
<comment type="catalytic activity">
    <reaction evidence="9">
        <text>(sulfur carrier)-H + L-cysteine = (sulfur carrier)-SH + L-alanine</text>
        <dbReference type="Rhea" id="RHEA:43892"/>
        <dbReference type="Rhea" id="RHEA-COMP:14737"/>
        <dbReference type="Rhea" id="RHEA-COMP:14739"/>
        <dbReference type="ChEBI" id="CHEBI:29917"/>
        <dbReference type="ChEBI" id="CHEBI:35235"/>
        <dbReference type="ChEBI" id="CHEBI:57972"/>
        <dbReference type="ChEBI" id="CHEBI:64428"/>
        <dbReference type="EC" id="2.8.1.7"/>
    </reaction>
</comment>
<dbReference type="InterPro" id="IPR020578">
    <property type="entry name" value="Aminotrans_V_PyrdxlP_BS"/>
</dbReference>
<keyword evidence="8" id="KW-0411">Iron-sulfur</keyword>
<evidence type="ECO:0000256" key="8">
    <source>
        <dbReference type="ARBA" id="ARBA00023014"/>
    </source>
</evidence>
<sequence>MIRYFDNNATTQMESDLAELMASLCIEEYANPNSMHTFGVKQSRMLEEARARVASCLSCNSSEIFFTSCATETINWILRSTVFFRGKKKKIVTTSIEHKAVLNTLKDLKGILDIDYVEIPPESNGIVEAEKLLREVDDETFLVSVMAVNNVTGAIQPFEEIGRELVGLDLLYHVDAVQTIGKIPFTPESSFCDYASFSSHKFHGPKGVGIAFVKRGSPIKPMLTGGNQERGLRSGTQNVPGVLVTSIAMQRAIDCMDKASGITKDFQNRISRAVVELGGYINTPECSICNTVNASFGGIRSEVLVNALSEEGVFVGTSSACSSRNDGGQYVLDAMGISPSIASGSIRISMSRFTTEEDVEVLIEKLKKTIPLLKF</sequence>
<feature type="domain" description="Aminotransferase class V" evidence="11">
    <location>
        <begin position="4"/>
        <end position="362"/>
    </location>
</feature>
<protein>
    <recommendedName>
        <fullName evidence="3">cysteine desulfurase</fullName>
        <ecNumber evidence="3">2.8.1.7</ecNumber>
    </recommendedName>
</protein>
<proteinExistence type="inferred from homology"/>
<dbReference type="PIRSF" id="PIRSF005572">
    <property type="entry name" value="NifS"/>
    <property type="match status" value="1"/>
</dbReference>
<evidence type="ECO:0000256" key="7">
    <source>
        <dbReference type="ARBA" id="ARBA00023004"/>
    </source>
</evidence>
<reference evidence="13" key="1">
    <citation type="journal article" date="2015" name="MBio">
        <title>Genome-Resolved Metagenomic Analysis Reveals Roles for Candidate Phyla and Other Microbial Community Members in Biogeochemical Transformations in Oil Reservoirs.</title>
        <authorList>
            <person name="Hu P."/>
            <person name="Tom L."/>
            <person name="Singh A."/>
            <person name="Thomas B.C."/>
            <person name="Baker B.J."/>
            <person name="Piceno Y.M."/>
            <person name="Andersen G.L."/>
            <person name="Banfield J.F."/>
        </authorList>
    </citation>
    <scope>NUCLEOTIDE SEQUENCE [LARGE SCALE GENOMIC DNA]</scope>
</reference>
<keyword evidence="4" id="KW-0808">Transferase</keyword>